<dbReference type="RefSeq" id="WP_046551242.1">
    <property type="nucleotide sequence ID" value="NZ_CP011308.1"/>
</dbReference>
<evidence type="ECO:0000256" key="2">
    <source>
        <dbReference type="SAM" id="Phobius"/>
    </source>
</evidence>
<dbReference type="OrthoDB" id="100834at2"/>
<dbReference type="EMBL" id="CP011308">
    <property type="protein sequence ID" value="AKF25161.1"/>
    <property type="molecule type" value="Genomic_DNA"/>
</dbReference>
<dbReference type="InterPro" id="IPR002641">
    <property type="entry name" value="PNPLA_dom"/>
</dbReference>
<dbReference type="Gene3D" id="3.40.1090.10">
    <property type="entry name" value="Cytosolic phospholipase A2 catalytic domain"/>
    <property type="match status" value="1"/>
</dbReference>
<reference evidence="4 5" key="1">
    <citation type="submission" date="2015-04" db="EMBL/GenBank/DDBJ databases">
        <title>Complete genome sequence of Sulfurovum lithotrophicum ATCC BAA-797T.</title>
        <authorList>
            <person name="Ahn J."/>
            <person name="Park G."/>
            <person name="Jeon W."/>
            <person name="Jang Y."/>
            <person name="Jang M."/>
            <person name="Lee H."/>
            <person name="Lee H."/>
        </authorList>
    </citation>
    <scope>NUCLEOTIDE SEQUENCE [LARGE SCALE GENOMIC DNA]</scope>
    <source>
        <strain evidence="5">ATCC BAA-797 / 42BKT</strain>
    </source>
</reference>
<dbReference type="GO" id="GO:0006629">
    <property type="term" value="P:lipid metabolic process"/>
    <property type="evidence" value="ECO:0007669"/>
    <property type="project" value="UniProtKB-KW"/>
</dbReference>
<dbReference type="Pfam" id="PF01734">
    <property type="entry name" value="Patatin"/>
    <property type="match status" value="1"/>
</dbReference>
<sequence>MCSKRKHKSKEECGTLFNYIKGIPLKTLSRLILPLLLLYPISLCAKTKEVNFSMVISGGVSLGAYEAGYNWAMIRMLSELREKKIGVHPELRSLTGASAGSINALISAAYWCQKPSKPKLNTIDNNLFYNTWVGLGLEDLIIKGRDATNKSTLFTRKELNKKAAAIVAHLQEPIYRKGCEVPLGFSLTKAKPMIERFQGIEIKNQHFSAPFTFREKQGKIQIINKNMPKSNDFYLSIPGIENNISKIIPVLFASSAFPGAFEQVKLDYEYNKKKYSSYFIDGGAYTNLPLQLAIELDKRAKKFLFIDPNNVRGENCKNKCGVLCTESKKKKEEEREEIPLGFFHSNGLPLLSSLDIFQSMKLYEAINRYFKNDPSYSLILSSRHHPITGEFLGHFGAFLDKNFRIYDYHVGVYDAIYHLAKTLRSKGYAEEYTSQIALMDHFKQILGIDKNPQAKNAYDLFVQTECQHRTPSKPSMFLAIYKAFNLKKSDKKRYTLKEFEQFLSKLDLTQLPHSQKENFLYYAKKDIKHWYKRPMRYIVTRIATLENERARILTERDANGSNTRTSRIIAKATSIAVWTGNTLVKEKEGFHFLPLNAPEEEKNSTLYTALRLLPSEIAFDNTLSTGISLGYSAFWYKDLGPFDGLEAKLSFVHEKRENDFLHLDVNAFYDYNEFMTLGGGLTLFGNTQGSFYNREDLYGFNTYIDLMEIFRLTYVKRYTEGDHQDYLFFGIKNIPSLIYWLNR</sequence>
<feature type="transmembrane region" description="Helical" evidence="2">
    <location>
        <begin position="54"/>
        <end position="72"/>
    </location>
</feature>
<keyword evidence="2" id="KW-1133">Transmembrane helix</keyword>
<keyword evidence="2" id="KW-0812">Transmembrane</keyword>
<dbReference type="InterPro" id="IPR016035">
    <property type="entry name" value="Acyl_Trfase/lysoPLipase"/>
</dbReference>
<dbReference type="Proteomes" id="UP000034444">
    <property type="component" value="Chromosome"/>
</dbReference>
<organism evidence="4 5">
    <name type="scientific">Sulfurovum lithotrophicum</name>
    <dbReference type="NCBI Taxonomy" id="206403"/>
    <lineage>
        <taxon>Bacteria</taxon>
        <taxon>Pseudomonadati</taxon>
        <taxon>Campylobacterota</taxon>
        <taxon>Epsilonproteobacteria</taxon>
        <taxon>Campylobacterales</taxon>
        <taxon>Sulfurovaceae</taxon>
        <taxon>Sulfurovum</taxon>
    </lineage>
</organism>
<keyword evidence="5" id="KW-1185">Reference proteome</keyword>
<keyword evidence="2" id="KW-0472">Membrane</keyword>
<evidence type="ECO:0000256" key="1">
    <source>
        <dbReference type="ARBA" id="ARBA00023098"/>
    </source>
</evidence>
<evidence type="ECO:0000259" key="3">
    <source>
        <dbReference type="Pfam" id="PF01734"/>
    </source>
</evidence>
<keyword evidence="1" id="KW-0443">Lipid metabolism</keyword>
<dbReference type="KEGG" id="slh:YH65_06960"/>
<dbReference type="SUPFAM" id="SSF52151">
    <property type="entry name" value="FabD/lysophospholipase-like"/>
    <property type="match status" value="1"/>
</dbReference>
<proteinExistence type="predicted"/>
<evidence type="ECO:0000313" key="5">
    <source>
        <dbReference type="Proteomes" id="UP000034444"/>
    </source>
</evidence>
<feature type="domain" description="PNPLA" evidence="3">
    <location>
        <begin position="54"/>
        <end position="294"/>
    </location>
</feature>
<evidence type="ECO:0000313" key="4">
    <source>
        <dbReference type="EMBL" id="AKF25161.1"/>
    </source>
</evidence>
<reference evidence="5" key="2">
    <citation type="journal article" date="2017" name="Stand. Genomic Sci.">
        <title>Complete genome sequence of the sulfur-oxidizing chemolithoautotrophic Sulfurovum lithotrophicum 42BKTT.</title>
        <authorList>
            <person name="Jeon W."/>
            <person name="Priscilla L."/>
            <person name="Park G."/>
            <person name="Lee H."/>
            <person name="Lee N."/>
            <person name="Lee D."/>
            <person name="Kwon H."/>
            <person name="Ahn I."/>
            <person name="Lee C."/>
            <person name="Lee H."/>
            <person name="Ahn J."/>
        </authorList>
    </citation>
    <scope>NUCLEOTIDE SEQUENCE [LARGE SCALE GENOMIC DNA]</scope>
    <source>
        <strain evidence="5">ATCC BAA-797 / 42BKT</strain>
    </source>
</reference>
<dbReference type="AlphaFoldDB" id="A0A7U4RQX8"/>
<accession>A0A7U4RQX8</accession>
<name>A0A7U4RQX8_9BACT</name>
<protein>
    <recommendedName>
        <fullName evidence="3">PNPLA domain-containing protein</fullName>
    </recommendedName>
</protein>
<gene>
    <name evidence="4" type="ORF">YH65_06960</name>
</gene>